<reference evidence="1" key="1">
    <citation type="submission" date="2021-01" db="EMBL/GenBank/DDBJ databases">
        <authorList>
            <person name="Corre E."/>
            <person name="Pelletier E."/>
            <person name="Niang G."/>
            <person name="Scheremetjew M."/>
            <person name="Finn R."/>
            <person name="Kale V."/>
            <person name="Holt S."/>
            <person name="Cochrane G."/>
            <person name="Meng A."/>
            <person name="Brown T."/>
            <person name="Cohen L."/>
        </authorList>
    </citation>
    <scope>NUCLEOTIDE SEQUENCE</scope>
    <source>
        <strain evidence="1">CCMP3328</strain>
    </source>
</reference>
<accession>A0A7R9ZTF0</accession>
<organism evidence="1">
    <name type="scientific">Craspedostauros australis</name>
    <dbReference type="NCBI Taxonomy" id="1486917"/>
    <lineage>
        <taxon>Eukaryota</taxon>
        <taxon>Sar</taxon>
        <taxon>Stramenopiles</taxon>
        <taxon>Ochrophyta</taxon>
        <taxon>Bacillariophyta</taxon>
        <taxon>Bacillariophyceae</taxon>
        <taxon>Bacillariophycidae</taxon>
        <taxon>Naviculales</taxon>
        <taxon>Naviculaceae</taxon>
        <taxon>Craspedostauros</taxon>
    </lineage>
</organism>
<sequence length="522" mass="60232">MEMSTAKGRLSGRKKLQKVLLTPSPTNEKVMSLGASHFRNKRTEAMVDPIIATNRKAFFGSINADIVNDGRKKPKFFLHIGPSKTATTTIQKDLVEMFKLRVLQQDNYAYWGRYGGKARHKGIKIEPLRKLFENDCQNDLNFFLWRYNRTQDESVSGTNIGGSSGNVTTPLEVPECIVDAKAVLDVLRLDQTSLIASDEAHSYFGRFVTYMGVYRNPNFFSNMHAIFEGWDVVIVIAYRRMFEWMLSCVKETNAKIGLYEKYTMHRWPAERGLPMQQPWPQARDWTSGQDSTHFAINGTLTDSYMYMDGSTQMWREGGFEVRFLNVHAKRHITQQLVCDIIEDAPKSCKYLEGRSENPVHNSRDMQWYIYNQIIYAGASRYIIGKGVQREKTRIQATDELVQYHQTVLNKTIADLPLACPTDDDLDSLLNASLRMEEEWMPQWYASPQAQEAHRSSFRRLAYDKLEFCSIDTKRLFEGVKIWTGLLEALNETSSGGSDGRSQRDWSIHYGWDHFRTTTYPNR</sequence>
<gene>
    <name evidence="1" type="ORF">CAUS1442_LOCUS15372</name>
</gene>
<dbReference type="EMBL" id="HBEF01024819">
    <property type="protein sequence ID" value="CAD8343237.1"/>
    <property type="molecule type" value="Transcribed_RNA"/>
</dbReference>
<name>A0A7R9ZTF0_9STRA</name>
<protein>
    <recommendedName>
        <fullName evidence="2">Sulfotransferase domain-containing protein</fullName>
    </recommendedName>
</protein>
<evidence type="ECO:0008006" key="2">
    <source>
        <dbReference type="Google" id="ProtNLM"/>
    </source>
</evidence>
<evidence type="ECO:0000313" key="1">
    <source>
        <dbReference type="EMBL" id="CAD8343237.1"/>
    </source>
</evidence>
<dbReference type="AlphaFoldDB" id="A0A7R9ZTF0"/>
<proteinExistence type="predicted"/>